<dbReference type="Pfam" id="PF00805">
    <property type="entry name" value="Pentapeptide"/>
    <property type="match status" value="2"/>
</dbReference>
<dbReference type="SUPFAM" id="SSF141571">
    <property type="entry name" value="Pentapeptide repeat-like"/>
    <property type="match status" value="1"/>
</dbReference>
<dbReference type="InterPro" id="IPR001646">
    <property type="entry name" value="5peptide_repeat"/>
</dbReference>
<proteinExistence type="predicted"/>
<dbReference type="OrthoDB" id="483710at2"/>
<dbReference type="InterPro" id="IPR044213">
    <property type="entry name" value="At2g44920-like"/>
</dbReference>
<dbReference type="RefSeq" id="WP_012195314.1">
    <property type="nucleotide sequence ID" value="NC_009976.1"/>
</dbReference>
<organism evidence="1 2">
    <name type="scientific">Prochlorococcus marinus (strain MIT 9211)</name>
    <dbReference type="NCBI Taxonomy" id="93059"/>
    <lineage>
        <taxon>Bacteria</taxon>
        <taxon>Bacillati</taxon>
        <taxon>Cyanobacteriota</taxon>
        <taxon>Cyanophyceae</taxon>
        <taxon>Synechococcales</taxon>
        <taxon>Prochlorococcaceae</taxon>
        <taxon>Prochlorococcus</taxon>
    </lineage>
</organism>
<dbReference type="PANTHER" id="PTHR47200:SF2">
    <property type="entry name" value="THYLAKOID LUMENAL 15 KDA PROTEIN 1, CHLOROPLASTIC"/>
    <property type="match status" value="1"/>
</dbReference>
<evidence type="ECO:0000313" key="2">
    <source>
        <dbReference type="Proteomes" id="UP000000788"/>
    </source>
</evidence>
<evidence type="ECO:0000313" key="1">
    <source>
        <dbReference type="EMBL" id="ABX08692.1"/>
    </source>
</evidence>
<dbReference type="KEGG" id="pmj:P9211_07611"/>
<dbReference type="EMBL" id="CP000878">
    <property type="protein sequence ID" value="ABX08692.1"/>
    <property type="molecule type" value="Genomic_DNA"/>
</dbReference>
<keyword evidence="2" id="KW-1185">Reference proteome</keyword>
<dbReference type="STRING" id="93059.P9211_07611"/>
<accession>A9BA30</accession>
<dbReference type="PANTHER" id="PTHR47200">
    <property type="entry name" value="THYLAKOID LUMENAL 15 KDA PROTEIN 1, CHLOROPLASTIC"/>
    <property type="match status" value="1"/>
</dbReference>
<name>A9BA30_PROM4</name>
<dbReference type="eggNOG" id="COG1357">
    <property type="taxonomic scope" value="Bacteria"/>
</dbReference>
<dbReference type="HOGENOM" id="CLU_066336_2_0_3"/>
<sequence>MRSHLIGFLLLVFLFSPAYPSWALEHDYGKQYLVGADFSDTDLRGATFYLTNLQNANLSGSNLEGASLFGAKLLKTDLSNTNLKNATLDSSILDGADLTNAYLEDAFAFNTQFKDVKISGSDFTNVLITNDQRNYLCSIASGTNSVSTRNTRDSLECK</sequence>
<dbReference type="Gene3D" id="2.160.20.80">
    <property type="entry name" value="E3 ubiquitin-protein ligase SopA"/>
    <property type="match status" value="1"/>
</dbReference>
<dbReference type="AlphaFoldDB" id="A9BA30"/>
<protein>
    <submittedName>
        <fullName evidence="1">Pentapeptide repeat-containing protein</fullName>
    </submittedName>
</protein>
<gene>
    <name evidence="1" type="ordered locus">P9211_07611</name>
</gene>
<dbReference type="Proteomes" id="UP000000788">
    <property type="component" value="Chromosome"/>
</dbReference>
<reference evidence="1 2" key="1">
    <citation type="journal article" date="2007" name="PLoS Genet.">
        <title>Patterns and implications of gene gain and loss in the evolution of Prochlorococcus.</title>
        <authorList>
            <person name="Kettler G.C."/>
            <person name="Martiny A.C."/>
            <person name="Huang K."/>
            <person name="Zucker J."/>
            <person name="Coleman M.L."/>
            <person name="Rodrigue S."/>
            <person name="Chen F."/>
            <person name="Lapidus A."/>
            <person name="Ferriera S."/>
            <person name="Johnson J."/>
            <person name="Steglich C."/>
            <person name="Church G.M."/>
            <person name="Richardson P."/>
            <person name="Chisholm S.W."/>
        </authorList>
    </citation>
    <scope>NUCLEOTIDE SEQUENCE [LARGE SCALE GENOMIC DNA]</scope>
    <source>
        <strain evidence="2">MIT 9211</strain>
    </source>
</reference>